<keyword evidence="6" id="KW-1185">Reference proteome</keyword>
<feature type="chain" id="PRO_5008771909" description="SAM domain-containing protein" evidence="2">
    <location>
        <begin position="22"/>
        <end position="388"/>
    </location>
</feature>
<protein>
    <recommendedName>
        <fullName evidence="3">SAM domain-containing protein</fullName>
    </recommendedName>
</protein>
<dbReference type="InterPro" id="IPR013761">
    <property type="entry name" value="SAM/pointed_sf"/>
</dbReference>
<dbReference type="Gene3D" id="1.10.150.50">
    <property type="entry name" value="Transcription Factor, Ets-1"/>
    <property type="match status" value="1"/>
</dbReference>
<feature type="domain" description="SAM" evidence="3">
    <location>
        <begin position="94"/>
        <end position="133"/>
    </location>
</feature>
<dbReference type="PaxDb" id="55529-EKX53184"/>
<dbReference type="Pfam" id="PF07647">
    <property type="entry name" value="SAM_2"/>
    <property type="match status" value="1"/>
</dbReference>
<feature type="signal peptide" evidence="2">
    <location>
        <begin position="1"/>
        <end position="21"/>
    </location>
</feature>
<dbReference type="GeneID" id="17309982"/>
<dbReference type="InterPro" id="IPR001660">
    <property type="entry name" value="SAM"/>
</dbReference>
<reference evidence="5" key="3">
    <citation type="submission" date="2016-03" db="UniProtKB">
        <authorList>
            <consortium name="EnsemblProtists"/>
        </authorList>
    </citation>
    <scope>IDENTIFICATION</scope>
</reference>
<dbReference type="KEGG" id="gtt:GUITHDRAFT_132947"/>
<evidence type="ECO:0000256" key="1">
    <source>
        <dbReference type="SAM" id="MobiDB-lite"/>
    </source>
</evidence>
<gene>
    <name evidence="4" type="ORF">GUITHDRAFT_132947</name>
</gene>
<sequence>MAMRLLIVLVMALLPWEGAGGSGGGGAGGAWSRVWMSRKTQDPLLLAGDAASNRIVLLERGSPRKIREWLVQQNHRNIVRLRGGQQSASLASALSSIGLERYVEVFEKEGIKPRNLESLTAPDLKELGMQLLNKLLAFSKLTAYHVLNYREVRMKIVQRVMVLCGSRDWDTRAAACKTMELIAAEVEEESLDAAAAGATAGDARAYSPSSHDDTLMFEPLKRLEILEEIKDSSLLFAQPANSIVDATPSNNVKGRKSVKGRLEAEKEKDQRDSTERELGEEMIVQYGGQGEGEEKDLSWVLSDVCKRQPPSPCLGSQAMAKCESSWHGAALVLKHVLKYHPCSTNKTIAKKEDDDVIRRSFVIECVVQLLRVLALDRWDEQSCDESCL</sequence>
<reference evidence="4 6" key="1">
    <citation type="journal article" date="2012" name="Nature">
        <title>Algal genomes reveal evolutionary mosaicism and the fate of nucleomorphs.</title>
        <authorList>
            <consortium name="DOE Joint Genome Institute"/>
            <person name="Curtis B.A."/>
            <person name="Tanifuji G."/>
            <person name="Burki F."/>
            <person name="Gruber A."/>
            <person name="Irimia M."/>
            <person name="Maruyama S."/>
            <person name="Arias M.C."/>
            <person name="Ball S.G."/>
            <person name="Gile G.H."/>
            <person name="Hirakawa Y."/>
            <person name="Hopkins J.F."/>
            <person name="Kuo A."/>
            <person name="Rensing S.A."/>
            <person name="Schmutz J."/>
            <person name="Symeonidi A."/>
            <person name="Elias M."/>
            <person name="Eveleigh R.J."/>
            <person name="Herman E.K."/>
            <person name="Klute M.J."/>
            <person name="Nakayama T."/>
            <person name="Obornik M."/>
            <person name="Reyes-Prieto A."/>
            <person name="Armbrust E.V."/>
            <person name="Aves S.J."/>
            <person name="Beiko R.G."/>
            <person name="Coutinho P."/>
            <person name="Dacks J.B."/>
            <person name="Durnford D.G."/>
            <person name="Fast N.M."/>
            <person name="Green B.R."/>
            <person name="Grisdale C.J."/>
            <person name="Hempel F."/>
            <person name="Henrissat B."/>
            <person name="Hoppner M.P."/>
            <person name="Ishida K."/>
            <person name="Kim E."/>
            <person name="Koreny L."/>
            <person name="Kroth P.G."/>
            <person name="Liu Y."/>
            <person name="Malik S.B."/>
            <person name="Maier U.G."/>
            <person name="McRose D."/>
            <person name="Mock T."/>
            <person name="Neilson J.A."/>
            <person name="Onodera N.T."/>
            <person name="Poole A.M."/>
            <person name="Pritham E.J."/>
            <person name="Richards T.A."/>
            <person name="Rocap G."/>
            <person name="Roy S.W."/>
            <person name="Sarai C."/>
            <person name="Schaack S."/>
            <person name="Shirato S."/>
            <person name="Slamovits C.H."/>
            <person name="Spencer D.F."/>
            <person name="Suzuki S."/>
            <person name="Worden A.Z."/>
            <person name="Zauner S."/>
            <person name="Barry K."/>
            <person name="Bell C."/>
            <person name="Bharti A.K."/>
            <person name="Crow J.A."/>
            <person name="Grimwood J."/>
            <person name="Kramer R."/>
            <person name="Lindquist E."/>
            <person name="Lucas S."/>
            <person name="Salamov A."/>
            <person name="McFadden G.I."/>
            <person name="Lane C.E."/>
            <person name="Keeling P.J."/>
            <person name="Gray M.W."/>
            <person name="Grigoriev I.V."/>
            <person name="Archibald J.M."/>
        </authorList>
    </citation>
    <scope>NUCLEOTIDE SEQUENCE</scope>
    <source>
        <strain evidence="4 6">CCMP2712</strain>
    </source>
</reference>
<reference evidence="6" key="2">
    <citation type="submission" date="2012-11" db="EMBL/GenBank/DDBJ databases">
        <authorList>
            <person name="Kuo A."/>
            <person name="Curtis B.A."/>
            <person name="Tanifuji G."/>
            <person name="Burki F."/>
            <person name="Gruber A."/>
            <person name="Irimia M."/>
            <person name="Maruyama S."/>
            <person name="Arias M.C."/>
            <person name="Ball S.G."/>
            <person name="Gile G.H."/>
            <person name="Hirakawa Y."/>
            <person name="Hopkins J.F."/>
            <person name="Rensing S.A."/>
            <person name="Schmutz J."/>
            <person name="Symeonidi A."/>
            <person name="Elias M."/>
            <person name="Eveleigh R.J."/>
            <person name="Herman E.K."/>
            <person name="Klute M.J."/>
            <person name="Nakayama T."/>
            <person name="Obornik M."/>
            <person name="Reyes-Prieto A."/>
            <person name="Armbrust E.V."/>
            <person name="Aves S.J."/>
            <person name="Beiko R.G."/>
            <person name="Coutinho P."/>
            <person name="Dacks J.B."/>
            <person name="Durnford D.G."/>
            <person name="Fast N.M."/>
            <person name="Green B.R."/>
            <person name="Grisdale C."/>
            <person name="Hempe F."/>
            <person name="Henrissat B."/>
            <person name="Hoppner M.P."/>
            <person name="Ishida K.-I."/>
            <person name="Kim E."/>
            <person name="Koreny L."/>
            <person name="Kroth P.G."/>
            <person name="Liu Y."/>
            <person name="Malik S.-B."/>
            <person name="Maier U.G."/>
            <person name="McRose D."/>
            <person name="Mock T."/>
            <person name="Neilson J.A."/>
            <person name="Onodera N.T."/>
            <person name="Poole A.M."/>
            <person name="Pritham E.J."/>
            <person name="Richards T.A."/>
            <person name="Rocap G."/>
            <person name="Roy S.W."/>
            <person name="Sarai C."/>
            <person name="Schaack S."/>
            <person name="Shirato S."/>
            <person name="Slamovits C.H."/>
            <person name="Spencer D.F."/>
            <person name="Suzuki S."/>
            <person name="Worden A.Z."/>
            <person name="Zauner S."/>
            <person name="Barry K."/>
            <person name="Bell C."/>
            <person name="Bharti A.K."/>
            <person name="Crow J.A."/>
            <person name="Grimwood J."/>
            <person name="Kramer R."/>
            <person name="Lindquist E."/>
            <person name="Lucas S."/>
            <person name="Salamov A."/>
            <person name="McFadden G.I."/>
            <person name="Lane C.E."/>
            <person name="Keeling P.J."/>
            <person name="Gray M.W."/>
            <person name="Grigoriev I.V."/>
            <person name="Archibald J.M."/>
        </authorList>
    </citation>
    <scope>NUCLEOTIDE SEQUENCE</scope>
    <source>
        <strain evidence="6">CCMP2712</strain>
    </source>
</reference>
<evidence type="ECO:0000313" key="4">
    <source>
        <dbReference type="EMBL" id="EKX53184.1"/>
    </source>
</evidence>
<dbReference type="HOGENOM" id="CLU_712614_0_0_1"/>
<dbReference type="SUPFAM" id="SSF47769">
    <property type="entry name" value="SAM/Pointed domain"/>
    <property type="match status" value="1"/>
</dbReference>
<evidence type="ECO:0000259" key="3">
    <source>
        <dbReference type="Pfam" id="PF07647"/>
    </source>
</evidence>
<feature type="compositionally biased region" description="Basic and acidic residues" evidence="1">
    <location>
        <begin position="260"/>
        <end position="278"/>
    </location>
</feature>
<feature type="region of interest" description="Disordered" evidence="1">
    <location>
        <begin position="246"/>
        <end position="278"/>
    </location>
</feature>
<accession>L1JXX3</accession>
<organism evidence="4">
    <name type="scientific">Guillardia theta (strain CCMP2712)</name>
    <name type="common">Cryptophyte</name>
    <dbReference type="NCBI Taxonomy" id="905079"/>
    <lineage>
        <taxon>Eukaryota</taxon>
        <taxon>Cryptophyceae</taxon>
        <taxon>Pyrenomonadales</taxon>
        <taxon>Geminigeraceae</taxon>
        <taxon>Guillardia</taxon>
    </lineage>
</organism>
<dbReference type="AlphaFoldDB" id="L1JXX3"/>
<evidence type="ECO:0000313" key="5">
    <source>
        <dbReference type="EnsemblProtists" id="EKX53184"/>
    </source>
</evidence>
<name>L1JXX3_GUITC</name>
<evidence type="ECO:0000313" key="6">
    <source>
        <dbReference type="Proteomes" id="UP000011087"/>
    </source>
</evidence>
<dbReference type="RefSeq" id="XP_005840164.1">
    <property type="nucleotide sequence ID" value="XM_005840107.1"/>
</dbReference>
<dbReference type="Proteomes" id="UP000011087">
    <property type="component" value="Unassembled WGS sequence"/>
</dbReference>
<proteinExistence type="predicted"/>
<evidence type="ECO:0000256" key="2">
    <source>
        <dbReference type="SAM" id="SignalP"/>
    </source>
</evidence>
<dbReference type="EnsemblProtists" id="EKX53184">
    <property type="protein sequence ID" value="EKX53184"/>
    <property type="gene ID" value="GUITHDRAFT_132947"/>
</dbReference>
<keyword evidence="2" id="KW-0732">Signal</keyword>
<dbReference type="EMBL" id="JH992970">
    <property type="protein sequence ID" value="EKX53184.1"/>
    <property type="molecule type" value="Genomic_DNA"/>
</dbReference>
<dbReference type="CDD" id="cd09487">
    <property type="entry name" value="SAM_superfamily"/>
    <property type="match status" value="1"/>
</dbReference>